<evidence type="ECO:0000313" key="2">
    <source>
        <dbReference type="EMBL" id="QRC99526.1"/>
    </source>
</evidence>
<reference evidence="3" key="1">
    <citation type="journal article" date="2021" name="BMC Genomics">
        <title>Chromosome-level genome assembly and manually-curated proteome of model necrotroph Parastagonospora nodorum Sn15 reveals a genome-wide trove of candidate effector homologs, and redundancy of virulence-related functions within an accessory chromosome.</title>
        <authorList>
            <person name="Bertazzoni S."/>
            <person name="Jones D.A.B."/>
            <person name="Phan H.T."/>
            <person name="Tan K.-C."/>
            <person name="Hane J.K."/>
        </authorList>
    </citation>
    <scope>NUCLEOTIDE SEQUENCE [LARGE SCALE GENOMIC DNA]</scope>
    <source>
        <strain evidence="3">SN15 / ATCC MYA-4574 / FGSC 10173)</strain>
    </source>
</reference>
<dbReference type="Proteomes" id="UP000663193">
    <property type="component" value="Chromosome 9"/>
</dbReference>
<sequence>MPPHAAAHNRTDFQIASLHFNQTNSSRNKDIDRSSSSKPSRDNNLRVSLDRGWYRACRHAIRNFENVRPADATRAGPGGWRRTKVIRGAAALRAFSRHKSLGCLSKGLGVKTTLPIAVRTALSLRYLGQATATAS</sequence>
<gene>
    <name evidence="2" type="ORF">JI435_413580</name>
</gene>
<evidence type="ECO:0000256" key="1">
    <source>
        <dbReference type="SAM" id="MobiDB-lite"/>
    </source>
</evidence>
<keyword evidence="3" id="KW-1185">Reference proteome</keyword>
<accession>A0A7U2I4I4</accession>
<dbReference type="EMBL" id="CP069031">
    <property type="protein sequence ID" value="QRC99526.1"/>
    <property type="molecule type" value="Genomic_DNA"/>
</dbReference>
<dbReference type="VEuPathDB" id="FungiDB:JI435_413580"/>
<proteinExistence type="predicted"/>
<protein>
    <submittedName>
        <fullName evidence="2">Uncharacterized protein</fullName>
    </submittedName>
</protein>
<organism evidence="2 3">
    <name type="scientific">Phaeosphaeria nodorum (strain SN15 / ATCC MYA-4574 / FGSC 10173)</name>
    <name type="common">Glume blotch fungus</name>
    <name type="synonym">Parastagonospora nodorum</name>
    <dbReference type="NCBI Taxonomy" id="321614"/>
    <lineage>
        <taxon>Eukaryota</taxon>
        <taxon>Fungi</taxon>
        <taxon>Dikarya</taxon>
        <taxon>Ascomycota</taxon>
        <taxon>Pezizomycotina</taxon>
        <taxon>Dothideomycetes</taxon>
        <taxon>Pleosporomycetidae</taxon>
        <taxon>Pleosporales</taxon>
        <taxon>Pleosporineae</taxon>
        <taxon>Phaeosphaeriaceae</taxon>
        <taxon>Parastagonospora</taxon>
    </lineage>
</organism>
<feature type="compositionally biased region" description="Basic and acidic residues" evidence="1">
    <location>
        <begin position="27"/>
        <end position="45"/>
    </location>
</feature>
<name>A0A7U2I4I4_PHANO</name>
<feature type="region of interest" description="Disordered" evidence="1">
    <location>
        <begin position="24"/>
        <end position="45"/>
    </location>
</feature>
<evidence type="ECO:0000313" key="3">
    <source>
        <dbReference type="Proteomes" id="UP000663193"/>
    </source>
</evidence>
<dbReference type="AlphaFoldDB" id="A0A7U2I4I4"/>